<reference evidence="2 3" key="1">
    <citation type="submission" date="2016-04" db="EMBL/GenBank/DDBJ databases">
        <title>A degradative enzymes factory behind the ericoid mycorrhizal symbiosis.</title>
        <authorList>
            <consortium name="DOE Joint Genome Institute"/>
            <person name="Martino E."/>
            <person name="Morin E."/>
            <person name="Grelet G."/>
            <person name="Kuo A."/>
            <person name="Kohler A."/>
            <person name="Daghino S."/>
            <person name="Barry K."/>
            <person name="Choi C."/>
            <person name="Cichocki N."/>
            <person name="Clum A."/>
            <person name="Copeland A."/>
            <person name="Hainaut M."/>
            <person name="Haridas S."/>
            <person name="Labutti K."/>
            <person name="Lindquist E."/>
            <person name="Lipzen A."/>
            <person name="Khouja H.-R."/>
            <person name="Murat C."/>
            <person name="Ohm R."/>
            <person name="Olson A."/>
            <person name="Spatafora J."/>
            <person name="Veneault-Fourrey C."/>
            <person name="Henrissat B."/>
            <person name="Grigoriev I."/>
            <person name="Martin F."/>
            <person name="Perotto S."/>
        </authorList>
    </citation>
    <scope>NUCLEOTIDE SEQUENCE [LARGE SCALE GENOMIC DNA]</scope>
    <source>
        <strain evidence="2 3">F</strain>
    </source>
</reference>
<proteinExistence type="predicted"/>
<dbReference type="AlphaFoldDB" id="A0A2J6RTF4"/>
<keyword evidence="3" id="KW-1185">Reference proteome</keyword>
<evidence type="ECO:0000313" key="3">
    <source>
        <dbReference type="Proteomes" id="UP000235786"/>
    </source>
</evidence>
<accession>A0A2J6RTF4</accession>
<dbReference type="Proteomes" id="UP000235786">
    <property type="component" value="Unassembled WGS sequence"/>
</dbReference>
<feature type="chain" id="PRO_5014417972" description="Apple domain-containing protein" evidence="1">
    <location>
        <begin position="20"/>
        <end position="409"/>
    </location>
</feature>
<sequence>MKSTLSFVAALLGAGLTGATPIAHGGLIYDVELEEAAVVPRKADHVVRDLGVQYVDIAQGMYSILDLESISLTTNNTGNPAGTPVTVNANFDFTSFCSAYIPNAGGVGAATTTVYFASSATTTGVAATVTAVKTALTTITLPDPSHAQIEYCPLSNVGATCNITAWAGPTGAFHAGTEDFNTCHQLCLSTPTCQSFQVSSVTGTGIIPQCNLYTVSAGGSFNGTKNFNLDPNAPFLVYDRACAWALPAGCNQQITTAPPPVVVAPTVAPQTTAAPVKTTYKQSSTITTVVYVTYVPPSSPFSVGPGGVKRDVAPQVQERGLAPVEEKGLEVRDSQVIPPPWILSLIGTVTLSQICTCVLGSIAGATPQATIYLPSYSYATSTPTVTATVTHVNTVTSLVATGTIWSSVP</sequence>
<organism evidence="2 3">
    <name type="scientific">Hyaloscypha variabilis (strain UAMH 11265 / GT02V1 / F)</name>
    <name type="common">Meliniomyces variabilis</name>
    <dbReference type="NCBI Taxonomy" id="1149755"/>
    <lineage>
        <taxon>Eukaryota</taxon>
        <taxon>Fungi</taxon>
        <taxon>Dikarya</taxon>
        <taxon>Ascomycota</taxon>
        <taxon>Pezizomycotina</taxon>
        <taxon>Leotiomycetes</taxon>
        <taxon>Helotiales</taxon>
        <taxon>Hyaloscyphaceae</taxon>
        <taxon>Hyaloscypha</taxon>
        <taxon>Hyaloscypha variabilis</taxon>
    </lineage>
</organism>
<dbReference type="EMBL" id="KZ613944">
    <property type="protein sequence ID" value="PMD41802.1"/>
    <property type="molecule type" value="Genomic_DNA"/>
</dbReference>
<protein>
    <recommendedName>
        <fullName evidence="4">Apple domain-containing protein</fullName>
    </recommendedName>
</protein>
<dbReference type="STRING" id="1149755.A0A2J6RTF4"/>
<evidence type="ECO:0000256" key="1">
    <source>
        <dbReference type="SAM" id="SignalP"/>
    </source>
</evidence>
<gene>
    <name evidence="2" type="ORF">L207DRAFT_582228</name>
</gene>
<name>A0A2J6RTF4_HYAVF</name>
<feature type="signal peptide" evidence="1">
    <location>
        <begin position="1"/>
        <end position="19"/>
    </location>
</feature>
<dbReference type="OrthoDB" id="3558028at2759"/>
<evidence type="ECO:0008006" key="4">
    <source>
        <dbReference type="Google" id="ProtNLM"/>
    </source>
</evidence>
<keyword evidence="1" id="KW-0732">Signal</keyword>
<evidence type="ECO:0000313" key="2">
    <source>
        <dbReference type="EMBL" id="PMD41802.1"/>
    </source>
</evidence>